<dbReference type="EMBL" id="RQXW01000004">
    <property type="protein sequence ID" value="RTE66696.1"/>
    <property type="molecule type" value="Genomic_DNA"/>
</dbReference>
<dbReference type="PANTHER" id="PTHR43280:SF2">
    <property type="entry name" value="HTH-TYPE TRANSCRIPTIONAL REGULATOR EXSA"/>
    <property type="match status" value="1"/>
</dbReference>
<protein>
    <submittedName>
        <fullName evidence="5">Helix-turn-helix domain-containing protein</fullName>
    </submittedName>
</protein>
<dbReference type="SUPFAM" id="SSF46689">
    <property type="entry name" value="Homeodomain-like"/>
    <property type="match status" value="2"/>
</dbReference>
<dbReference type="PRINTS" id="PR00032">
    <property type="entry name" value="HTHARAC"/>
</dbReference>
<dbReference type="InterPro" id="IPR009057">
    <property type="entry name" value="Homeodomain-like_sf"/>
</dbReference>
<evidence type="ECO:0000313" key="6">
    <source>
        <dbReference type="Proteomes" id="UP000283087"/>
    </source>
</evidence>
<dbReference type="InterPro" id="IPR002818">
    <property type="entry name" value="DJ-1/PfpI"/>
</dbReference>
<dbReference type="OrthoDB" id="6057514at2"/>
<dbReference type="Gene3D" id="3.40.50.880">
    <property type="match status" value="1"/>
</dbReference>
<evidence type="ECO:0000256" key="2">
    <source>
        <dbReference type="ARBA" id="ARBA00023125"/>
    </source>
</evidence>
<reference evidence="5 6" key="1">
    <citation type="submission" date="2018-11" db="EMBL/GenBank/DDBJ databases">
        <title>The draft genome sequence of Amphritea opalescens ANRC-JH13T.</title>
        <authorList>
            <person name="Fang Z."/>
            <person name="Zhang Y."/>
            <person name="Han X."/>
        </authorList>
    </citation>
    <scope>NUCLEOTIDE SEQUENCE [LARGE SCALE GENOMIC DNA]</scope>
    <source>
        <strain evidence="5 6">ANRC-JH13</strain>
    </source>
</reference>
<dbReference type="SUPFAM" id="SSF52317">
    <property type="entry name" value="Class I glutamine amidotransferase-like"/>
    <property type="match status" value="1"/>
</dbReference>
<dbReference type="Pfam" id="PF01965">
    <property type="entry name" value="DJ-1_PfpI"/>
    <property type="match status" value="1"/>
</dbReference>
<feature type="domain" description="HTH araC/xylS-type" evidence="4">
    <location>
        <begin position="258"/>
        <end position="356"/>
    </location>
</feature>
<dbReference type="PANTHER" id="PTHR43280">
    <property type="entry name" value="ARAC-FAMILY TRANSCRIPTIONAL REGULATOR"/>
    <property type="match status" value="1"/>
</dbReference>
<accession>A0A430KT84</accession>
<dbReference type="SMART" id="SM00342">
    <property type="entry name" value="HTH_ARAC"/>
    <property type="match status" value="1"/>
</dbReference>
<dbReference type="AlphaFoldDB" id="A0A430KT84"/>
<sequence>MGGLNMEPVSISTLNQLRNPIKKQPLLNKAHIINKKTHSDSIKKGTKPHRFCFLVQSEFSASDLVATTHVLSLANRDSQENLYDWVIVSKGGISPSSYEGLGIQVDKDIQSVNLKEIDTLIIFGGQKIEYKDREIINWIISANSKKIKIGAIGSGVYLLALAGLLEGQPCTINREYLPAFKKTFPNIEISSNLFVQNEKIFCCSDRNGMVDFMLKIIINQHNPSLAMKINNQLNNQIIQDHQHPSHSINDENTPIKIKDIISLMESNLEEPLSMEDLSKYTGVSNRQIERLFNKHLKSSPSKYYLELRLTKAKSLIRHTNDTITDISISCGFNSVAHFSTSYRRLFGLQPREERSASIIFNH</sequence>
<dbReference type="InterPro" id="IPR018060">
    <property type="entry name" value="HTH_AraC"/>
</dbReference>
<dbReference type="InterPro" id="IPR029062">
    <property type="entry name" value="Class_I_gatase-like"/>
</dbReference>
<evidence type="ECO:0000259" key="4">
    <source>
        <dbReference type="PROSITE" id="PS01124"/>
    </source>
</evidence>
<dbReference type="Proteomes" id="UP000283087">
    <property type="component" value="Unassembled WGS sequence"/>
</dbReference>
<gene>
    <name evidence="5" type="ORF">EH243_06345</name>
</gene>
<organism evidence="5 6">
    <name type="scientific">Amphritea opalescens</name>
    <dbReference type="NCBI Taxonomy" id="2490544"/>
    <lineage>
        <taxon>Bacteria</taxon>
        <taxon>Pseudomonadati</taxon>
        <taxon>Pseudomonadota</taxon>
        <taxon>Gammaproteobacteria</taxon>
        <taxon>Oceanospirillales</taxon>
        <taxon>Oceanospirillaceae</taxon>
        <taxon>Amphritea</taxon>
    </lineage>
</organism>
<dbReference type="Pfam" id="PF12833">
    <property type="entry name" value="HTH_18"/>
    <property type="match status" value="1"/>
</dbReference>
<keyword evidence="2" id="KW-0238">DNA-binding</keyword>
<evidence type="ECO:0000313" key="5">
    <source>
        <dbReference type="EMBL" id="RTE66696.1"/>
    </source>
</evidence>
<keyword evidence="1" id="KW-0805">Transcription regulation</keyword>
<name>A0A430KT84_9GAMM</name>
<dbReference type="GO" id="GO:0043565">
    <property type="term" value="F:sequence-specific DNA binding"/>
    <property type="evidence" value="ECO:0007669"/>
    <property type="project" value="InterPro"/>
</dbReference>
<dbReference type="InterPro" id="IPR020449">
    <property type="entry name" value="Tscrpt_reg_AraC-type_HTH"/>
</dbReference>
<dbReference type="PROSITE" id="PS01124">
    <property type="entry name" value="HTH_ARAC_FAMILY_2"/>
    <property type="match status" value="1"/>
</dbReference>
<dbReference type="Gene3D" id="1.10.10.60">
    <property type="entry name" value="Homeodomain-like"/>
    <property type="match status" value="1"/>
</dbReference>
<evidence type="ECO:0000256" key="3">
    <source>
        <dbReference type="ARBA" id="ARBA00023163"/>
    </source>
</evidence>
<evidence type="ECO:0000256" key="1">
    <source>
        <dbReference type="ARBA" id="ARBA00023015"/>
    </source>
</evidence>
<keyword evidence="6" id="KW-1185">Reference proteome</keyword>
<keyword evidence="3" id="KW-0804">Transcription</keyword>
<proteinExistence type="predicted"/>
<comment type="caution">
    <text evidence="5">The sequence shown here is derived from an EMBL/GenBank/DDBJ whole genome shotgun (WGS) entry which is preliminary data.</text>
</comment>
<dbReference type="GO" id="GO:0003700">
    <property type="term" value="F:DNA-binding transcription factor activity"/>
    <property type="evidence" value="ECO:0007669"/>
    <property type="project" value="InterPro"/>
</dbReference>